<dbReference type="EMBL" id="JAGSXH010000045">
    <property type="protein sequence ID" value="MBS2964242.1"/>
    <property type="molecule type" value="Genomic_DNA"/>
</dbReference>
<dbReference type="RefSeq" id="WP_211468608.1">
    <property type="nucleotide sequence ID" value="NZ_JAGSXH010000045.1"/>
</dbReference>
<sequence>MAFGLHISETVAAELAAMDEPTSELLLMEMIDLAAAPLERGTQLERDGPVSRRMLGLGTNLILFQADEDTKIVTILDVVWLTSS</sequence>
<accession>A0A8J7WQ07</accession>
<name>A0A8J7WQ07_9ACTN</name>
<dbReference type="AlphaFoldDB" id="A0A8J7WQ07"/>
<proteinExistence type="predicted"/>
<organism evidence="1 2">
    <name type="scientific">Actinocrinis puniceicyclus</name>
    <dbReference type="NCBI Taxonomy" id="977794"/>
    <lineage>
        <taxon>Bacteria</taxon>
        <taxon>Bacillati</taxon>
        <taxon>Actinomycetota</taxon>
        <taxon>Actinomycetes</taxon>
        <taxon>Catenulisporales</taxon>
        <taxon>Actinospicaceae</taxon>
        <taxon>Actinocrinis</taxon>
    </lineage>
</organism>
<dbReference type="Proteomes" id="UP000677913">
    <property type="component" value="Unassembled WGS sequence"/>
</dbReference>
<gene>
    <name evidence="1" type="ORF">KGA66_14375</name>
</gene>
<keyword evidence="2" id="KW-1185">Reference proteome</keyword>
<evidence type="ECO:0000313" key="2">
    <source>
        <dbReference type="Proteomes" id="UP000677913"/>
    </source>
</evidence>
<comment type="caution">
    <text evidence="1">The sequence shown here is derived from an EMBL/GenBank/DDBJ whole genome shotgun (WGS) entry which is preliminary data.</text>
</comment>
<reference evidence="1" key="1">
    <citation type="submission" date="2021-04" db="EMBL/GenBank/DDBJ databases">
        <title>Genome based classification of Actinospica acidithermotolerans sp. nov., an actinobacterium isolated from an Indonesian hot spring.</title>
        <authorList>
            <person name="Kusuma A.B."/>
            <person name="Putra K.E."/>
            <person name="Nafisah S."/>
            <person name="Loh J."/>
            <person name="Nouioui I."/>
            <person name="Goodfellow M."/>
        </authorList>
    </citation>
    <scope>NUCLEOTIDE SEQUENCE</scope>
    <source>
        <strain evidence="1">DSM 45618</strain>
    </source>
</reference>
<protein>
    <submittedName>
        <fullName evidence="1">Uncharacterized protein</fullName>
    </submittedName>
</protein>
<evidence type="ECO:0000313" key="1">
    <source>
        <dbReference type="EMBL" id="MBS2964242.1"/>
    </source>
</evidence>